<keyword evidence="2" id="KW-1185">Reference proteome</keyword>
<sequence length="40" mass="4733">MRKKQTGKCTRTFMKLHKKVFRPAKGFIHRIGKVGQTSDW</sequence>
<proteinExistence type="predicted"/>
<name>H1DGY8_9BACT</name>
<evidence type="ECO:0000313" key="2">
    <source>
        <dbReference type="Proteomes" id="UP000004892"/>
    </source>
</evidence>
<dbReference type="Proteomes" id="UP000004892">
    <property type="component" value="Unassembled WGS sequence"/>
</dbReference>
<accession>H1DGY8</accession>
<evidence type="ECO:0000313" key="1">
    <source>
        <dbReference type="EMBL" id="EHP47671.1"/>
    </source>
</evidence>
<reference evidence="1 2" key="1">
    <citation type="submission" date="2012-01" db="EMBL/GenBank/DDBJ databases">
        <title>The Genome Sequence of Odoribacter laneus YIT 12061.</title>
        <authorList>
            <consortium name="The Broad Institute Genome Sequencing Platform"/>
            <person name="Earl A."/>
            <person name="Ward D."/>
            <person name="Feldgarden M."/>
            <person name="Gevers D."/>
            <person name="Morotomi M."/>
            <person name="Young S.K."/>
            <person name="Zeng Q."/>
            <person name="Gargeya S."/>
            <person name="Fitzgerald M."/>
            <person name="Haas B."/>
            <person name="Abouelleil A."/>
            <person name="Alvarado L."/>
            <person name="Arachchi H.M."/>
            <person name="Berlin A."/>
            <person name="Chapman S.B."/>
            <person name="Gearin G."/>
            <person name="Goldberg J."/>
            <person name="Griggs A."/>
            <person name="Gujja S."/>
            <person name="Hansen M."/>
            <person name="Heiman D."/>
            <person name="Howarth C."/>
            <person name="Larimer J."/>
            <person name="Lui A."/>
            <person name="MacDonald P.J.P."/>
            <person name="McCowen C."/>
            <person name="Montmayeur A."/>
            <person name="Murphy C."/>
            <person name="Neiman D."/>
            <person name="Pearson M."/>
            <person name="Priest M."/>
            <person name="Roberts A."/>
            <person name="Saif S."/>
            <person name="Shea T."/>
            <person name="Sisk P."/>
            <person name="Stolte C."/>
            <person name="Sykes S."/>
            <person name="Wortman J."/>
            <person name="Nusbaum C."/>
            <person name="Birren B."/>
        </authorList>
    </citation>
    <scope>NUCLEOTIDE SEQUENCE [LARGE SCALE GENOMIC DNA]</scope>
    <source>
        <strain evidence="1 2">YIT 12061</strain>
    </source>
</reference>
<organism evidence="1 2">
    <name type="scientific">Odoribacter laneus YIT 12061</name>
    <dbReference type="NCBI Taxonomy" id="742817"/>
    <lineage>
        <taxon>Bacteria</taxon>
        <taxon>Pseudomonadati</taxon>
        <taxon>Bacteroidota</taxon>
        <taxon>Bacteroidia</taxon>
        <taxon>Bacteroidales</taxon>
        <taxon>Odoribacteraceae</taxon>
        <taxon>Odoribacter</taxon>
    </lineage>
</organism>
<comment type="caution">
    <text evidence="1">The sequence shown here is derived from an EMBL/GenBank/DDBJ whole genome shotgun (WGS) entry which is preliminary data.</text>
</comment>
<dbReference type="EMBL" id="ADMC01000022">
    <property type="protein sequence ID" value="EHP47671.1"/>
    <property type="molecule type" value="Genomic_DNA"/>
</dbReference>
<protein>
    <submittedName>
        <fullName evidence="1">Uncharacterized protein</fullName>
    </submittedName>
</protein>
<dbReference type="STRING" id="742817.HMPREF9449_01524"/>
<dbReference type="AlphaFoldDB" id="H1DGY8"/>
<dbReference type="HOGENOM" id="CLU_3293318_0_0_10"/>
<gene>
    <name evidence="1" type="ORF">HMPREF9449_01524</name>
</gene>